<protein>
    <submittedName>
        <fullName evidence="2">Glycosyltransferase family 2 protein</fullName>
    </submittedName>
</protein>
<sequence length="216" mass="23426">MKGSDHYAVTTVVIRTIGRATLQRAVDSAHAEGYRALVVADGPFKPDIALPDGFGMVLLGRRWGFYGGMAANVGAALARTPFITFLDDDDEFLPGTGARFRADLAARRDTDIVIAGTLYDREITVVPDDGPRYATRTLCVDPGRGVVVGNVHMATFKVDLFARMPFLDQVPPGKDAHSDFYQIRWWVQAGHSIAWVGYPIYNMRPVAGGGNGRGGP</sequence>
<dbReference type="EMBL" id="QYBB01000034">
    <property type="protein sequence ID" value="RYC30020.1"/>
    <property type="molecule type" value="Genomic_DNA"/>
</dbReference>
<evidence type="ECO:0000259" key="1">
    <source>
        <dbReference type="Pfam" id="PF00535"/>
    </source>
</evidence>
<dbReference type="SUPFAM" id="SSF53448">
    <property type="entry name" value="Nucleotide-diphospho-sugar transferases"/>
    <property type="match status" value="1"/>
</dbReference>
<dbReference type="InterPro" id="IPR001173">
    <property type="entry name" value="Glyco_trans_2-like"/>
</dbReference>
<dbReference type="CDD" id="cd00761">
    <property type="entry name" value="Glyco_tranf_GTA_type"/>
    <property type="match status" value="1"/>
</dbReference>
<dbReference type="AlphaFoldDB" id="A0A4Q2U1Q8"/>
<dbReference type="RefSeq" id="WP_129228857.1">
    <property type="nucleotide sequence ID" value="NZ_QYBB01000034.1"/>
</dbReference>
<name>A0A4Q2U1Q8_9HYPH</name>
<proteinExistence type="predicted"/>
<dbReference type="Proteomes" id="UP000290759">
    <property type="component" value="Unassembled WGS sequence"/>
</dbReference>
<dbReference type="Gene3D" id="3.90.550.10">
    <property type="entry name" value="Spore Coat Polysaccharide Biosynthesis Protein SpsA, Chain A"/>
    <property type="match status" value="1"/>
</dbReference>
<keyword evidence="3" id="KW-1185">Reference proteome</keyword>
<feature type="domain" description="Glycosyltransferase 2-like" evidence="1">
    <location>
        <begin position="18"/>
        <end position="100"/>
    </location>
</feature>
<comment type="caution">
    <text evidence="2">The sequence shown here is derived from an EMBL/GenBank/DDBJ whole genome shotgun (WGS) entry which is preliminary data.</text>
</comment>
<dbReference type="Pfam" id="PF00535">
    <property type="entry name" value="Glycos_transf_2"/>
    <property type="match status" value="1"/>
</dbReference>
<evidence type="ECO:0000313" key="2">
    <source>
        <dbReference type="EMBL" id="RYC30020.1"/>
    </source>
</evidence>
<reference evidence="2 3" key="2">
    <citation type="submission" date="2019-02" db="EMBL/GenBank/DDBJ databases">
        <title>'Lichenibacterium ramalinii' gen. nov. sp. nov., 'Lichenibacterium minor' gen. nov. sp. nov.</title>
        <authorList>
            <person name="Pankratov T."/>
        </authorList>
    </citation>
    <scope>NUCLEOTIDE SEQUENCE [LARGE SCALE GENOMIC DNA]</scope>
    <source>
        <strain evidence="2 3">RmlP026</strain>
    </source>
</reference>
<evidence type="ECO:0000313" key="3">
    <source>
        <dbReference type="Proteomes" id="UP000290759"/>
    </source>
</evidence>
<dbReference type="InterPro" id="IPR029044">
    <property type="entry name" value="Nucleotide-diphossugar_trans"/>
</dbReference>
<organism evidence="2 3">
    <name type="scientific">Lichenibacterium minor</name>
    <dbReference type="NCBI Taxonomy" id="2316528"/>
    <lineage>
        <taxon>Bacteria</taxon>
        <taxon>Pseudomonadati</taxon>
        <taxon>Pseudomonadota</taxon>
        <taxon>Alphaproteobacteria</taxon>
        <taxon>Hyphomicrobiales</taxon>
        <taxon>Lichenihabitantaceae</taxon>
        <taxon>Lichenibacterium</taxon>
    </lineage>
</organism>
<reference evidence="2 3" key="1">
    <citation type="submission" date="2018-12" db="EMBL/GenBank/DDBJ databases">
        <authorList>
            <person name="Grouzdev D.S."/>
            <person name="Krutkina M.S."/>
        </authorList>
    </citation>
    <scope>NUCLEOTIDE SEQUENCE [LARGE SCALE GENOMIC DNA]</scope>
    <source>
        <strain evidence="2 3">RmlP026</strain>
    </source>
</reference>
<dbReference type="GO" id="GO:0016740">
    <property type="term" value="F:transferase activity"/>
    <property type="evidence" value="ECO:0007669"/>
    <property type="project" value="UniProtKB-KW"/>
</dbReference>
<dbReference type="OrthoDB" id="9794124at2"/>
<keyword evidence="2" id="KW-0808">Transferase</keyword>
<gene>
    <name evidence="2" type="ORF">D3273_21025</name>
</gene>
<accession>A0A4Q2U1Q8</accession>